<proteinExistence type="inferred from homology"/>
<evidence type="ECO:0000313" key="7">
    <source>
        <dbReference type="Proteomes" id="UP001287356"/>
    </source>
</evidence>
<feature type="compositionally biased region" description="Basic and acidic residues" evidence="4">
    <location>
        <begin position="84"/>
        <end position="102"/>
    </location>
</feature>
<reference evidence="6" key="2">
    <citation type="submission" date="2023-06" db="EMBL/GenBank/DDBJ databases">
        <authorList>
            <consortium name="Lawrence Berkeley National Laboratory"/>
            <person name="Haridas S."/>
            <person name="Hensen N."/>
            <person name="Bonometti L."/>
            <person name="Westerberg I."/>
            <person name="Brannstrom I.O."/>
            <person name="Guillou S."/>
            <person name="Cros-Aarteil S."/>
            <person name="Calhoun S."/>
            <person name="Kuo A."/>
            <person name="Mondo S."/>
            <person name="Pangilinan J."/>
            <person name="Riley R."/>
            <person name="Labutti K."/>
            <person name="Andreopoulos B."/>
            <person name="Lipzen A."/>
            <person name="Chen C."/>
            <person name="Yanf M."/>
            <person name="Daum C."/>
            <person name="Ng V."/>
            <person name="Clum A."/>
            <person name="Steindorff A."/>
            <person name="Ohm R."/>
            <person name="Martin F."/>
            <person name="Silar P."/>
            <person name="Natvig D."/>
            <person name="Lalanne C."/>
            <person name="Gautier V."/>
            <person name="Ament-Velasquez S.L."/>
            <person name="Kruys A."/>
            <person name="Hutchinson M.I."/>
            <person name="Powell A.J."/>
            <person name="Barry K."/>
            <person name="Miller A.N."/>
            <person name="Grigoriev I.V."/>
            <person name="Debuchy R."/>
            <person name="Gladieux P."/>
            <person name="Thoren M.H."/>
            <person name="Johannesson H."/>
        </authorList>
    </citation>
    <scope>NUCLEOTIDE SEQUENCE</scope>
    <source>
        <strain evidence="6">CBS 958.72</strain>
    </source>
</reference>
<reference evidence="6" key="1">
    <citation type="journal article" date="2023" name="Mol. Phylogenet. Evol.">
        <title>Genome-scale phylogeny and comparative genomics of the fungal order Sordariales.</title>
        <authorList>
            <person name="Hensen N."/>
            <person name="Bonometti L."/>
            <person name="Westerberg I."/>
            <person name="Brannstrom I.O."/>
            <person name="Guillou S."/>
            <person name="Cros-Aarteil S."/>
            <person name="Calhoun S."/>
            <person name="Haridas S."/>
            <person name="Kuo A."/>
            <person name="Mondo S."/>
            <person name="Pangilinan J."/>
            <person name="Riley R."/>
            <person name="LaButti K."/>
            <person name="Andreopoulos B."/>
            <person name="Lipzen A."/>
            <person name="Chen C."/>
            <person name="Yan M."/>
            <person name="Daum C."/>
            <person name="Ng V."/>
            <person name="Clum A."/>
            <person name="Steindorff A."/>
            <person name="Ohm R.A."/>
            <person name="Martin F."/>
            <person name="Silar P."/>
            <person name="Natvig D.O."/>
            <person name="Lalanne C."/>
            <person name="Gautier V."/>
            <person name="Ament-Velasquez S.L."/>
            <person name="Kruys A."/>
            <person name="Hutchinson M.I."/>
            <person name="Powell A.J."/>
            <person name="Barry K."/>
            <person name="Miller A.N."/>
            <person name="Grigoriev I.V."/>
            <person name="Debuchy R."/>
            <person name="Gladieux P."/>
            <person name="Hiltunen Thoren M."/>
            <person name="Johannesson H."/>
        </authorList>
    </citation>
    <scope>NUCLEOTIDE SEQUENCE</scope>
    <source>
        <strain evidence="6">CBS 958.72</strain>
    </source>
</reference>
<protein>
    <recommendedName>
        <fullName evidence="5">Spp2/MOS2 G-patch domain-containing protein</fullName>
    </recommendedName>
</protein>
<evidence type="ECO:0000313" key="6">
    <source>
        <dbReference type="EMBL" id="KAK3380397.1"/>
    </source>
</evidence>
<keyword evidence="7" id="KW-1185">Reference proteome</keyword>
<gene>
    <name evidence="6" type="ORF">B0T24DRAFT_193100</name>
</gene>
<feature type="compositionally biased region" description="Basic residues" evidence="4">
    <location>
        <begin position="27"/>
        <end position="43"/>
    </location>
</feature>
<evidence type="ECO:0000256" key="1">
    <source>
        <dbReference type="ARBA" id="ARBA00004123"/>
    </source>
</evidence>
<feature type="compositionally biased region" description="Basic and acidic residues" evidence="4">
    <location>
        <begin position="205"/>
        <end position="219"/>
    </location>
</feature>
<dbReference type="GO" id="GO:0005634">
    <property type="term" value="C:nucleus"/>
    <property type="evidence" value="ECO:0007669"/>
    <property type="project" value="UniProtKB-SubCell"/>
</dbReference>
<organism evidence="6 7">
    <name type="scientific">Lasiosphaeria ovina</name>
    <dbReference type="NCBI Taxonomy" id="92902"/>
    <lineage>
        <taxon>Eukaryota</taxon>
        <taxon>Fungi</taxon>
        <taxon>Dikarya</taxon>
        <taxon>Ascomycota</taxon>
        <taxon>Pezizomycotina</taxon>
        <taxon>Sordariomycetes</taxon>
        <taxon>Sordariomycetidae</taxon>
        <taxon>Sordariales</taxon>
        <taxon>Lasiosphaeriaceae</taxon>
        <taxon>Lasiosphaeria</taxon>
    </lineage>
</organism>
<comment type="subcellular location">
    <subcellularLocation>
        <location evidence="1">Nucleus</location>
    </subcellularLocation>
</comment>
<evidence type="ECO:0000256" key="4">
    <source>
        <dbReference type="SAM" id="MobiDB-lite"/>
    </source>
</evidence>
<sequence>MPDQDPKASRVSIKLGGTSASPAANGLKKHSKPAHSKRHRAHALHNDSHSGDDDDNDGASSQGEKQRTVRIESITSFEISGGGRDSRPRERHQQSRSERESGQTRGRNSDAAQQTKDSRGAGRRQDTGGAEDGLDSQDKAPTKWGLTINMKSAGGSKVKEAGSPSDDSDSKADDEKRSRKAPQNVDDEALEALMGNKAPKRRRRDSNDADREPRPDDYRSVPIDDFGATLLRGFGWDGKLRGKVKEVVKHANLTGLGASNVKGAEDLGAWDQKTAKDSRPARLEDYQREDRKKRQRLDDQNRDSYKREREREREHERERRHGHGRDR</sequence>
<dbReference type="Proteomes" id="UP001287356">
    <property type="component" value="Unassembled WGS sequence"/>
</dbReference>
<feature type="region of interest" description="Disordered" evidence="4">
    <location>
        <begin position="254"/>
        <end position="327"/>
    </location>
</feature>
<feature type="compositionally biased region" description="Basic and acidic residues" evidence="4">
    <location>
        <begin position="168"/>
        <end position="177"/>
    </location>
</feature>
<dbReference type="EMBL" id="JAULSN010000002">
    <property type="protein sequence ID" value="KAK3380397.1"/>
    <property type="molecule type" value="Genomic_DNA"/>
</dbReference>
<feature type="region of interest" description="Disordered" evidence="4">
    <location>
        <begin position="1"/>
        <end position="224"/>
    </location>
</feature>
<dbReference type="AlphaFoldDB" id="A0AAE0NF77"/>
<name>A0AAE0NF77_9PEZI</name>
<feature type="compositionally biased region" description="Basic and acidic residues" evidence="4">
    <location>
        <begin position="273"/>
        <end position="327"/>
    </location>
</feature>
<feature type="domain" description="Spp2/MOS2 G-patch" evidence="5">
    <location>
        <begin position="212"/>
        <end position="260"/>
    </location>
</feature>
<feature type="compositionally biased region" description="Basic and acidic residues" evidence="4">
    <location>
        <begin position="116"/>
        <end position="126"/>
    </location>
</feature>
<evidence type="ECO:0000256" key="2">
    <source>
        <dbReference type="ARBA" id="ARBA00008576"/>
    </source>
</evidence>
<keyword evidence="3" id="KW-0539">Nucleus</keyword>
<evidence type="ECO:0000256" key="3">
    <source>
        <dbReference type="ARBA" id="ARBA00023242"/>
    </source>
</evidence>
<dbReference type="Pfam" id="PF12656">
    <property type="entry name" value="G-patch_2"/>
    <property type="match status" value="1"/>
</dbReference>
<comment type="similarity">
    <text evidence="2">Belongs to the SPP2 family.</text>
</comment>
<comment type="caution">
    <text evidence="6">The sequence shown here is derived from an EMBL/GenBank/DDBJ whole genome shotgun (WGS) entry which is preliminary data.</text>
</comment>
<evidence type="ECO:0000259" key="5">
    <source>
        <dbReference type="Pfam" id="PF12656"/>
    </source>
</evidence>
<dbReference type="InterPro" id="IPR026822">
    <property type="entry name" value="Spp2/MOS2_G-patch"/>
</dbReference>
<accession>A0AAE0NF77</accession>